<accession>A0A6S6WFW9</accession>
<organism evidence="3 4">
    <name type="scientific">Pyrenophora teres f. teres</name>
    <dbReference type="NCBI Taxonomy" id="97479"/>
    <lineage>
        <taxon>Eukaryota</taxon>
        <taxon>Fungi</taxon>
        <taxon>Dikarya</taxon>
        <taxon>Ascomycota</taxon>
        <taxon>Pezizomycotina</taxon>
        <taxon>Dothideomycetes</taxon>
        <taxon>Pleosporomycetidae</taxon>
        <taxon>Pleosporales</taxon>
        <taxon>Pleosporineae</taxon>
        <taxon>Pleosporaceae</taxon>
        <taxon>Pyrenophora</taxon>
    </lineage>
</organism>
<feature type="region of interest" description="Disordered" evidence="2">
    <location>
        <begin position="1"/>
        <end position="54"/>
    </location>
</feature>
<evidence type="ECO:0000313" key="4">
    <source>
        <dbReference type="Proteomes" id="UP000472372"/>
    </source>
</evidence>
<feature type="region of interest" description="Disordered" evidence="2">
    <location>
        <begin position="199"/>
        <end position="254"/>
    </location>
</feature>
<dbReference type="Proteomes" id="UP000472372">
    <property type="component" value="Chromosome 11"/>
</dbReference>
<dbReference type="AlphaFoldDB" id="A0A6S6WFW9"/>
<evidence type="ECO:0000256" key="2">
    <source>
        <dbReference type="SAM" id="MobiDB-lite"/>
    </source>
</evidence>
<name>A0A6S6WFW9_9PLEO</name>
<feature type="compositionally biased region" description="Basic and acidic residues" evidence="2">
    <location>
        <begin position="212"/>
        <end position="226"/>
    </location>
</feature>
<evidence type="ECO:0000313" key="3">
    <source>
        <dbReference type="EMBL" id="CAE7217048.1"/>
    </source>
</evidence>
<protein>
    <submittedName>
        <fullName evidence="3">Uncharacterized protein</fullName>
    </submittedName>
</protein>
<proteinExistence type="predicted"/>
<evidence type="ECO:0000256" key="1">
    <source>
        <dbReference type="SAM" id="Coils"/>
    </source>
</evidence>
<dbReference type="EMBL" id="HG992987">
    <property type="protein sequence ID" value="CAE7217048.1"/>
    <property type="molecule type" value="Genomic_DNA"/>
</dbReference>
<feature type="coiled-coil region" evidence="1">
    <location>
        <begin position="118"/>
        <end position="187"/>
    </location>
</feature>
<reference evidence="3" key="1">
    <citation type="submission" date="2021-02" db="EMBL/GenBank/DDBJ databases">
        <authorList>
            <person name="Syme A R."/>
            <person name="Syme A R."/>
            <person name="Moolhuijzen P."/>
        </authorList>
    </citation>
    <scope>NUCLEOTIDE SEQUENCE</scope>
    <source>
        <strain evidence="3">W1-1</strain>
    </source>
</reference>
<feature type="compositionally biased region" description="Polar residues" evidence="2">
    <location>
        <begin position="18"/>
        <end position="32"/>
    </location>
</feature>
<gene>
    <name evidence="3" type="ORF">PTTW11_10906</name>
</gene>
<keyword evidence="1" id="KW-0175">Coiled coil</keyword>
<sequence length="254" mass="29041">MTSNNTYDRSRDPRLMRQPSNIQMTDTPSTDNFRTEAAMPSYPSSPSNIEPVASGMVPEEPMAQLLARIAQLETDKVKLHKATVTAKEEAKSAHQYFQDANLALANYQVLYAKGIYEKNELMKENTNKERAQLALNEQIAGYAHQVSDMTNKANEMEKKNGELQERIVQLEREKASMQRRVDELEAVRERRSVGGDVGDVRIRQESYTPHYENQRSRYDAGRDARSHPGRSWPAYDARFDPARQPPTGPRAERR</sequence>